<proteinExistence type="predicted"/>
<dbReference type="EMBL" id="ONZI01000001">
    <property type="protein sequence ID" value="SPJ32690.1"/>
    <property type="molecule type" value="Genomic_DNA"/>
</dbReference>
<gene>
    <name evidence="1" type="ORF">KSP9073_00691</name>
</gene>
<dbReference type="RefSeq" id="WP_108841518.1">
    <property type="nucleotide sequence ID" value="NZ_ONZI01000001.1"/>
</dbReference>
<reference evidence="2" key="1">
    <citation type="submission" date="2018-03" db="EMBL/GenBank/DDBJ databases">
        <authorList>
            <person name="Navarro De La Torre S."/>
        </authorList>
    </citation>
    <scope>NUCLEOTIDE SEQUENCE [LARGE SCALE GENOMIC DNA]</scope>
    <source>
        <strain evidence="2">EAod3</strain>
    </source>
</reference>
<keyword evidence="2" id="KW-1185">Reference proteome</keyword>
<name>A0A2R8CII2_9GAMM</name>
<dbReference type="Proteomes" id="UP000244934">
    <property type="component" value="Unassembled WGS sequence"/>
</dbReference>
<evidence type="ECO:0000313" key="1">
    <source>
        <dbReference type="EMBL" id="SPJ32690.1"/>
    </source>
</evidence>
<dbReference type="AlphaFoldDB" id="A0A2R8CII2"/>
<accession>A0A2R8CII2</accession>
<evidence type="ECO:0000313" key="2">
    <source>
        <dbReference type="Proteomes" id="UP000244934"/>
    </source>
</evidence>
<organism evidence="1 2">
    <name type="scientific">Kushneria phyllosphaerae</name>
    <dbReference type="NCBI Taxonomy" id="2100822"/>
    <lineage>
        <taxon>Bacteria</taxon>
        <taxon>Pseudomonadati</taxon>
        <taxon>Pseudomonadota</taxon>
        <taxon>Gammaproteobacteria</taxon>
        <taxon>Oceanospirillales</taxon>
        <taxon>Halomonadaceae</taxon>
        <taxon>Kushneria</taxon>
    </lineage>
</organism>
<sequence>MNAVEQKQLIQRHEELIEVQKLEEDVQRLLENPEFWDDIENREQLDAFICKRVIATPLILHSNLGYLDTLADHTEYKADSRVGFSKSHINILETLSQNLNYRNLIIVGRQDLAQQLGVNPKNLKRTLDSVSTWIHVLPNTKAGEVRILINPAYAYRFPYVDQEEIEFRSSMWYALFKGNADLDELAQRDVVLRYLIKQDRWPVLA</sequence>
<protein>
    <submittedName>
        <fullName evidence="1">Uncharacterized protein</fullName>
    </submittedName>
</protein>